<evidence type="ECO:0000313" key="2">
    <source>
        <dbReference type="EMBL" id="KAG5459344.1"/>
    </source>
</evidence>
<keyword evidence="3" id="KW-1185">Reference proteome</keyword>
<dbReference type="OrthoDB" id="24581at2759"/>
<dbReference type="InterPro" id="IPR017438">
    <property type="entry name" value="ATP-NAD_kinase_N"/>
</dbReference>
<feature type="non-terminal residue" evidence="2">
    <location>
        <position position="514"/>
    </location>
</feature>
<feature type="region of interest" description="Disordered" evidence="1">
    <location>
        <begin position="424"/>
        <end position="514"/>
    </location>
</feature>
<reference evidence="2 3" key="1">
    <citation type="journal article" name="Sci. Rep.">
        <title>Genome-scale phylogenetic analyses confirm Olpidium as the closest living zoosporic fungus to the non-flagellated, terrestrial fungi.</title>
        <authorList>
            <person name="Chang Y."/>
            <person name="Rochon D."/>
            <person name="Sekimoto S."/>
            <person name="Wang Y."/>
            <person name="Chovatia M."/>
            <person name="Sandor L."/>
            <person name="Salamov A."/>
            <person name="Grigoriev I.V."/>
            <person name="Stajich J.E."/>
            <person name="Spatafora J.W."/>
        </authorList>
    </citation>
    <scope>NUCLEOTIDE SEQUENCE [LARGE SCALE GENOMIC DNA]</scope>
    <source>
        <strain evidence="2">S191</strain>
    </source>
</reference>
<accession>A0A8H7ZTU2</accession>
<feature type="region of interest" description="Disordered" evidence="1">
    <location>
        <begin position="300"/>
        <end position="385"/>
    </location>
</feature>
<evidence type="ECO:0000256" key="1">
    <source>
        <dbReference type="SAM" id="MobiDB-lite"/>
    </source>
</evidence>
<dbReference type="EMBL" id="JAEFCI010006989">
    <property type="protein sequence ID" value="KAG5459344.1"/>
    <property type="molecule type" value="Genomic_DNA"/>
</dbReference>
<protein>
    <submittedName>
        <fullName evidence="2">Uncharacterized protein</fullName>
    </submittedName>
</protein>
<dbReference type="Gene3D" id="3.40.50.10330">
    <property type="entry name" value="Probable inorganic polyphosphate/atp-NAD kinase, domain 1"/>
    <property type="match status" value="1"/>
</dbReference>
<evidence type="ECO:0000313" key="3">
    <source>
        <dbReference type="Proteomes" id="UP000673691"/>
    </source>
</evidence>
<proteinExistence type="predicted"/>
<feature type="compositionally biased region" description="Low complexity" evidence="1">
    <location>
        <begin position="466"/>
        <end position="482"/>
    </location>
</feature>
<feature type="compositionally biased region" description="Basic and acidic residues" evidence="1">
    <location>
        <begin position="442"/>
        <end position="458"/>
    </location>
</feature>
<feature type="compositionally biased region" description="Basic and acidic residues" evidence="1">
    <location>
        <begin position="310"/>
        <end position="366"/>
    </location>
</feature>
<feature type="compositionally biased region" description="Basic and acidic residues" evidence="1">
    <location>
        <begin position="373"/>
        <end position="385"/>
    </location>
</feature>
<feature type="compositionally biased region" description="Basic and acidic residues" evidence="1">
    <location>
        <begin position="485"/>
        <end position="503"/>
    </location>
</feature>
<comment type="caution">
    <text evidence="2">The sequence shown here is derived from an EMBL/GenBank/DDBJ whole genome shotgun (WGS) entry which is preliminary data.</text>
</comment>
<name>A0A8H7ZTU2_9FUNG</name>
<dbReference type="AlphaFoldDB" id="A0A8H7ZTU2"/>
<gene>
    <name evidence="2" type="ORF">BJ554DRAFT_263</name>
</gene>
<sequence length="514" mass="54908">MSSAEGPPPADERPPAGLTIPTKGRASEALSPPDKTSPAQAGAAARGAAGGTVAIHIPAFQTQGVLKETTAEPLSSSTQPRRYTFHGESFVPYTPRSPATVDLGTVLALIDPSVCLTDLLSKSARGPVRRAPASLKSKQHEVTPTSKLGETQVHVRQVAKLIGRARVKCDNPTSILIITKARDPQLVTLTRELTLWLTRYGDEGGLNVYVNLRCVCFFFPLAPDAALNMGLIPDEPFQVRGRESSPFLEPGPVRKEPVEVQLRRDARRRRDGPVRLLAVSTGGPAGDPVLARVAGFPDELSVRGSPGRAVESRQQRRAGESQDEVHLHGIPVRPDRGDRDGGEEGRGAGREVGEKEKGSHPAEQRGLDIGTRGGERGGSEGERTGAMRFDLFDGVQLLRAAVHDQAGNRARRARTVAGPFCQFPKRSRGLAAGPRVEPAPPPDREARARSEVHPEARGGAHVGGFRPNPALPAGPAASSRPAPNRRPDGLRHDAVRDLRDPQRSRRGPGAVAVH</sequence>
<dbReference type="Proteomes" id="UP000673691">
    <property type="component" value="Unassembled WGS sequence"/>
</dbReference>
<organism evidence="2 3">
    <name type="scientific">Olpidium bornovanus</name>
    <dbReference type="NCBI Taxonomy" id="278681"/>
    <lineage>
        <taxon>Eukaryota</taxon>
        <taxon>Fungi</taxon>
        <taxon>Fungi incertae sedis</taxon>
        <taxon>Olpidiomycota</taxon>
        <taxon>Olpidiomycotina</taxon>
        <taxon>Olpidiomycetes</taxon>
        <taxon>Olpidiales</taxon>
        <taxon>Olpidiaceae</taxon>
        <taxon>Olpidium</taxon>
    </lineage>
</organism>
<feature type="region of interest" description="Disordered" evidence="1">
    <location>
        <begin position="1"/>
        <end position="45"/>
    </location>
</feature>